<comment type="similarity">
    <text evidence="1">Belongs to the ADP-ribosylglycohydrolase family.</text>
</comment>
<evidence type="ECO:0000256" key="1">
    <source>
        <dbReference type="ARBA" id="ARBA00010702"/>
    </source>
</evidence>
<feature type="binding site" evidence="3">
    <location>
        <position position="57"/>
    </location>
    <ligand>
        <name>Mg(2+)</name>
        <dbReference type="ChEBI" id="CHEBI:18420"/>
        <label>1</label>
    </ligand>
</feature>
<proteinExistence type="inferred from homology"/>
<dbReference type="Gene3D" id="1.10.4080.10">
    <property type="entry name" value="ADP-ribosylation/Crystallin J1"/>
    <property type="match status" value="1"/>
</dbReference>
<comment type="cofactor">
    <cofactor evidence="3">
        <name>Mg(2+)</name>
        <dbReference type="ChEBI" id="CHEBI:18420"/>
    </cofactor>
    <text evidence="3">Binds 2 magnesium ions per subunit.</text>
</comment>
<dbReference type="InterPro" id="IPR050792">
    <property type="entry name" value="ADP-ribosylglycohydrolase"/>
</dbReference>
<dbReference type="Pfam" id="PF03747">
    <property type="entry name" value="ADP_ribosyl_GH"/>
    <property type="match status" value="1"/>
</dbReference>
<dbReference type="InterPro" id="IPR036705">
    <property type="entry name" value="Ribosyl_crysJ1_sf"/>
</dbReference>
<dbReference type="Proteomes" id="UP000252355">
    <property type="component" value="Unassembled WGS sequence"/>
</dbReference>
<evidence type="ECO:0000256" key="2">
    <source>
        <dbReference type="ARBA" id="ARBA00022801"/>
    </source>
</evidence>
<dbReference type="GO" id="GO:0046872">
    <property type="term" value="F:metal ion binding"/>
    <property type="evidence" value="ECO:0007669"/>
    <property type="project" value="UniProtKB-KW"/>
</dbReference>
<dbReference type="InterPro" id="IPR005502">
    <property type="entry name" value="Ribosyl_crysJ1"/>
</dbReference>
<dbReference type="EMBL" id="QOQW01000020">
    <property type="protein sequence ID" value="RCK78638.1"/>
    <property type="molecule type" value="Genomic_DNA"/>
</dbReference>
<feature type="binding site" evidence="3">
    <location>
        <position position="58"/>
    </location>
    <ligand>
        <name>Mg(2+)</name>
        <dbReference type="ChEBI" id="CHEBI:18420"/>
        <label>1</label>
    </ligand>
</feature>
<reference evidence="4 5" key="1">
    <citation type="submission" date="2018-05" db="EMBL/GenBank/DDBJ databases">
        <title>A metagenomic window into the 2 km-deep terrestrial subsurface aquifer revealed taxonomically and functionally diverse microbial community comprising novel uncultured bacterial lineages.</title>
        <authorList>
            <person name="Kadnikov V.V."/>
            <person name="Mardanov A.V."/>
            <person name="Beletsky A.V."/>
            <person name="Banks D."/>
            <person name="Pimenov N.V."/>
            <person name="Frank Y.A."/>
            <person name="Karnachuk O.V."/>
            <person name="Ravin N.V."/>
        </authorList>
    </citation>
    <scope>NUCLEOTIDE SEQUENCE [LARGE SCALE GENOMIC DNA]</scope>
    <source>
        <strain evidence="4">BY5</strain>
    </source>
</reference>
<dbReference type="PANTHER" id="PTHR16222">
    <property type="entry name" value="ADP-RIBOSYLGLYCOHYDROLASE"/>
    <property type="match status" value="1"/>
</dbReference>
<keyword evidence="3" id="KW-0479">Metal-binding</keyword>
<dbReference type="SUPFAM" id="SSF101478">
    <property type="entry name" value="ADP-ribosylglycohydrolase"/>
    <property type="match status" value="1"/>
</dbReference>
<keyword evidence="2 4" id="KW-0378">Hydrolase</keyword>
<dbReference type="PANTHER" id="PTHR16222:SF24">
    <property type="entry name" value="ADP-RIBOSYLHYDROLASE ARH3"/>
    <property type="match status" value="1"/>
</dbReference>
<protein>
    <submittedName>
        <fullName evidence="4">ADP-ribosylglycohydrolase</fullName>
    </submittedName>
</protein>
<feature type="binding site" evidence="3">
    <location>
        <position position="266"/>
    </location>
    <ligand>
        <name>Mg(2+)</name>
        <dbReference type="ChEBI" id="CHEBI:18420"/>
        <label>1</label>
    </ligand>
</feature>
<gene>
    <name evidence="4" type="ORF">OZSIB_1165</name>
</gene>
<feature type="binding site" evidence="3">
    <location>
        <position position="264"/>
    </location>
    <ligand>
        <name>Mg(2+)</name>
        <dbReference type="ChEBI" id="CHEBI:18420"/>
        <label>1</label>
    </ligand>
</feature>
<organism evidence="4 5">
    <name type="scientific">Candidatus Ozemobacter sibiricus</name>
    <dbReference type="NCBI Taxonomy" id="2268124"/>
    <lineage>
        <taxon>Bacteria</taxon>
        <taxon>Candidatus Ozemobacteria</taxon>
        <taxon>Candidatus Ozemobacterales</taxon>
        <taxon>Candidatus Ozemobacteraceae</taxon>
        <taxon>Candidatus Ozemobacter</taxon>
    </lineage>
</organism>
<evidence type="ECO:0000313" key="5">
    <source>
        <dbReference type="Proteomes" id="UP000252355"/>
    </source>
</evidence>
<dbReference type="GO" id="GO:0016787">
    <property type="term" value="F:hydrolase activity"/>
    <property type="evidence" value="ECO:0007669"/>
    <property type="project" value="UniProtKB-KW"/>
</dbReference>
<comment type="caution">
    <text evidence="4">The sequence shown here is derived from an EMBL/GenBank/DDBJ whole genome shotgun (WGS) entry which is preliminary data.</text>
</comment>
<name>A0A367ZKL3_9BACT</name>
<evidence type="ECO:0000313" key="4">
    <source>
        <dbReference type="EMBL" id="RCK78638.1"/>
    </source>
</evidence>
<sequence length="314" mass="34154">MIDKFQAALLGFAIGDALAAPIEDVIRDSFEGPKVITQYVRAFPSHPVSHLEVGQWSDETQIMLVVADSLIAARGFAIEDLANRFVDWYHSQKLRSAWRFPSNTMMKACRKLAAGIPWNQAGFPSAGVIAAARTVPIALAFWRTPALLRDAIEKSCRLTHTDPRVIGAALILATAIRMGLEGGEPVPETMLNAAIEKAQGYSPEIVKRLKTLREVLRLDPPAAMEQIGNTGFCLDAVPAALYWFFRHPRRFDDLIIGAANVGGDADAVAAMAGAIFGAFNGRAAIPEKWLVPLEAVPRLEQTGVDLYRLAVPAK</sequence>
<dbReference type="AlphaFoldDB" id="A0A367ZKL3"/>
<accession>A0A367ZKL3</accession>
<keyword evidence="3" id="KW-0460">Magnesium</keyword>
<evidence type="ECO:0000256" key="3">
    <source>
        <dbReference type="PIRSR" id="PIRSR605502-1"/>
    </source>
</evidence>